<organism evidence="4 5">
    <name type="scientific">Pacificimonas pallii</name>
    <dbReference type="NCBI Taxonomy" id="2827236"/>
    <lineage>
        <taxon>Bacteria</taxon>
        <taxon>Pseudomonadati</taxon>
        <taxon>Pseudomonadota</taxon>
        <taxon>Alphaproteobacteria</taxon>
        <taxon>Sphingomonadales</taxon>
        <taxon>Sphingosinicellaceae</taxon>
        <taxon>Pacificimonas</taxon>
    </lineage>
</organism>
<dbReference type="InterPro" id="IPR007803">
    <property type="entry name" value="Asp/Arg/Pro-Hydrxlase"/>
</dbReference>
<dbReference type="PANTHER" id="PTHR46332">
    <property type="entry name" value="ASPARTATE BETA-HYDROXYLASE DOMAIN-CONTAINING PROTEIN 2"/>
    <property type="match status" value="1"/>
</dbReference>
<evidence type="ECO:0000256" key="2">
    <source>
        <dbReference type="ARBA" id="ARBA00023002"/>
    </source>
</evidence>
<comment type="similarity">
    <text evidence="1">Belongs to the aspartyl/asparaginyl beta-hydroxylase family.</text>
</comment>
<dbReference type="InterPro" id="IPR051821">
    <property type="entry name" value="Asp/Asn_beta-hydroxylase"/>
</dbReference>
<dbReference type="EMBL" id="JAGSPA010000002">
    <property type="protein sequence ID" value="MBV7256394.1"/>
    <property type="molecule type" value="Genomic_DNA"/>
</dbReference>
<feature type="domain" description="Aspartyl/asparaginy/proline hydroxylase" evidence="3">
    <location>
        <begin position="49"/>
        <end position="202"/>
    </location>
</feature>
<protein>
    <submittedName>
        <fullName evidence="4">Aspartyl/asparaginyl beta-hydroxylase domain-containing protein</fullName>
    </submittedName>
</protein>
<dbReference type="Proteomes" id="UP000722336">
    <property type="component" value="Unassembled WGS sequence"/>
</dbReference>
<gene>
    <name evidence="4" type="ORF">KCG44_06295</name>
</gene>
<evidence type="ECO:0000313" key="4">
    <source>
        <dbReference type="EMBL" id="MBV7256394.1"/>
    </source>
</evidence>
<sequence length="248" mass="28040">MAGFARFILEKYLYPVRHGVNAYVGRHSLIPDKAIFGADEFEWAGPSQANWRAIRDEFRAQSGTDDSFRPIGQLSPDHVGLDQQEKWHSAVLHGYGVRIDANCARYPKTAALVERIPGMISAMFSVHQPGAHLPEHSGVTKGMLTCHLSLDVPPGDCAIRVEDHTHAWREGEWFVFDDTRRHEAWNRTAEPRLNLLVHVERPLSGGGKVVQWIFDRVVRNSPFVRDFHQGIVKHARAPSTKRDAPDRS</sequence>
<dbReference type="Pfam" id="PF05118">
    <property type="entry name" value="Asp_Arg_Hydrox"/>
    <property type="match status" value="1"/>
</dbReference>
<keyword evidence="2" id="KW-0560">Oxidoreductase</keyword>
<proteinExistence type="inferred from homology"/>
<dbReference type="PANTHER" id="PTHR46332:SF5">
    <property type="entry name" value="ASPARTATE BETA-HYDROXYLASE DOMAIN CONTAINING 2"/>
    <property type="match status" value="1"/>
</dbReference>
<reference evidence="4 5" key="1">
    <citation type="submission" date="2021-04" db="EMBL/GenBank/DDBJ databases">
        <authorList>
            <person name="Pira H."/>
            <person name="Risdian C."/>
            <person name="Wink J."/>
        </authorList>
    </citation>
    <scope>NUCLEOTIDE SEQUENCE [LARGE SCALE GENOMIC DNA]</scope>
    <source>
        <strain evidence="4 5">WHA3</strain>
    </source>
</reference>
<comment type="caution">
    <text evidence="4">The sequence shown here is derived from an EMBL/GenBank/DDBJ whole genome shotgun (WGS) entry which is preliminary data.</text>
</comment>
<accession>A0ABS6SDA2</accession>
<evidence type="ECO:0000256" key="1">
    <source>
        <dbReference type="ARBA" id="ARBA00007730"/>
    </source>
</evidence>
<keyword evidence="5" id="KW-1185">Reference proteome</keyword>
<dbReference type="RefSeq" id="WP_218445022.1">
    <property type="nucleotide sequence ID" value="NZ_JAGSPA010000002.1"/>
</dbReference>
<evidence type="ECO:0000313" key="5">
    <source>
        <dbReference type="Proteomes" id="UP000722336"/>
    </source>
</evidence>
<name>A0ABS6SDA2_9SPHN</name>
<evidence type="ECO:0000259" key="3">
    <source>
        <dbReference type="Pfam" id="PF05118"/>
    </source>
</evidence>